<dbReference type="OrthoDB" id="1418274at2759"/>
<reference evidence="2" key="1">
    <citation type="submission" date="2025-08" db="UniProtKB">
        <authorList>
            <consortium name="RefSeq"/>
        </authorList>
    </citation>
    <scope>IDENTIFICATION</scope>
    <source>
        <tissue evidence="2">Etiolated seedlings</tissue>
    </source>
</reference>
<evidence type="ECO:0000313" key="2">
    <source>
        <dbReference type="RefSeq" id="XP_004514880.1"/>
    </source>
</evidence>
<dbReference type="STRING" id="3827.A0A1S2Z4E4"/>
<dbReference type="AlphaFoldDB" id="A0A1S2Z4E4"/>
<organism evidence="1 2">
    <name type="scientific">Cicer arietinum</name>
    <name type="common">Chickpea</name>
    <name type="synonym">Garbanzo</name>
    <dbReference type="NCBI Taxonomy" id="3827"/>
    <lineage>
        <taxon>Eukaryota</taxon>
        <taxon>Viridiplantae</taxon>
        <taxon>Streptophyta</taxon>
        <taxon>Embryophyta</taxon>
        <taxon>Tracheophyta</taxon>
        <taxon>Spermatophyta</taxon>
        <taxon>Magnoliopsida</taxon>
        <taxon>eudicotyledons</taxon>
        <taxon>Gunneridae</taxon>
        <taxon>Pentapetalae</taxon>
        <taxon>rosids</taxon>
        <taxon>fabids</taxon>
        <taxon>Fabales</taxon>
        <taxon>Fabaceae</taxon>
        <taxon>Papilionoideae</taxon>
        <taxon>50 kb inversion clade</taxon>
        <taxon>NPAAA clade</taxon>
        <taxon>Hologalegina</taxon>
        <taxon>IRL clade</taxon>
        <taxon>Cicereae</taxon>
        <taxon>Cicer</taxon>
    </lineage>
</organism>
<gene>
    <name evidence="2" type="primary">LOC101496949</name>
</gene>
<dbReference type="PaxDb" id="3827-XP_004514880.1"/>
<sequence>MPIAKYISEGGSSNRPPSIKMKLFLKSQDTGMWRIIKYENFIQRIDQNDSTCAEKKEVEWTIEYKAKVLLNSKAQLILSCALSREESERVDEYDTTKKVWDTLQTHHEGTSHVKETRIDIGVQKFELFKINEGETIDEKYSKFTIIVNEMCSLGKAYSV</sequence>
<dbReference type="eggNOG" id="KOG0017">
    <property type="taxonomic scope" value="Eukaryota"/>
</dbReference>
<protein>
    <submittedName>
        <fullName evidence="2">Uncharacterized protein LOC101496949</fullName>
    </submittedName>
</protein>
<dbReference type="Proteomes" id="UP000087171">
    <property type="component" value="Unplaced"/>
</dbReference>
<keyword evidence="1" id="KW-1185">Reference proteome</keyword>
<dbReference type="PANTHER" id="PTHR34676">
    <property type="entry name" value="DUF4219 DOMAIN-CONTAINING PROTEIN-RELATED"/>
    <property type="match status" value="1"/>
</dbReference>
<dbReference type="GeneID" id="101496949"/>
<proteinExistence type="predicted"/>
<dbReference type="Pfam" id="PF14223">
    <property type="entry name" value="Retrotran_gag_2"/>
    <property type="match status" value="1"/>
</dbReference>
<evidence type="ECO:0000313" key="1">
    <source>
        <dbReference type="Proteomes" id="UP000087171"/>
    </source>
</evidence>
<dbReference type="KEGG" id="cam:101496949"/>
<dbReference type="PANTHER" id="PTHR34676:SF28">
    <property type="entry name" value="ZINC FINGER, CCHC-TYPE, RIBONUCLEASE H-LIKE DOMAIN, GAG-PRE-INTEGRASE DOMAIN PROTEIN-RELATED"/>
    <property type="match status" value="1"/>
</dbReference>
<accession>A0A1S2Z4E4</accession>
<name>A0A1S2Z4E4_CICAR</name>
<dbReference type="RefSeq" id="XP_004514880.1">
    <property type="nucleotide sequence ID" value="XM_004514823.1"/>
</dbReference>